<dbReference type="Pfam" id="PF13695">
    <property type="entry name" value="Zn_ribbon_3CxxC"/>
    <property type="match status" value="1"/>
</dbReference>
<keyword evidence="3" id="KW-0862">Zinc</keyword>
<dbReference type="eggNOG" id="ENOG502SPG4">
    <property type="taxonomic scope" value="Eukaryota"/>
</dbReference>
<dbReference type="EMBL" id="FP929139">
    <property type="protein sequence ID" value="CBY01214.1"/>
    <property type="molecule type" value="Genomic_DNA"/>
</dbReference>
<reference evidence="6" key="1">
    <citation type="journal article" date="2011" name="Nat. Commun.">
        <title>Effector diversification within compartments of the Leptosphaeria maculans genome affected by Repeat-Induced Point mutations.</title>
        <authorList>
            <person name="Rouxel T."/>
            <person name="Grandaubert J."/>
            <person name="Hane J.K."/>
            <person name="Hoede C."/>
            <person name="van de Wouw A.P."/>
            <person name="Couloux A."/>
            <person name="Dominguez V."/>
            <person name="Anthouard V."/>
            <person name="Bally P."/>
            <person name="Bourras S."/>
            <person name="Cozijnsen A.J."/>
            <person name="Ciuffetti L.M."/>
            <person name="Degrave A."/>
            <person name="Dilmaghani A."/>
            <person name="Duret L."/>
            <person name="Fudal I."/>
            <person name="Goodwin S.B."/>
            <person name="Gout L."/>
            <person name="Glaser N."/>
            <person name="Linglin J."/>
            <person name="Kema G.H.J."/>
            <person name="Lapalu N."/>
            <person name="Lawrence C.B."/>
            <person name="May K."/>
            <person name="Meyer M."/>
            <person name="Ollivier B."/>
            <person name="Poulain J."/>
            <person name="Schoch C.L."/>
            <person name="Simon A."/>
            <person name="Spatafora J.W."/>
            <person name="Stachowiak A."/>
            <person name="Turgeon B.G."/>
            <person name="Tyler B.M."/>
            <person name="Vincent D."/>
            <person name="Weissenbach J."/>
            <person name="Amselem J."/>
            <person name="Quesneville H."/>
            <person name="Oliver R.P."/>
            <person name="Wincker P."/>
            <person name="Balesdent M.-H."/>
            <person name="Howlett B.J."/>
        </authorList>
    </citation>
    <scope>NUCLEOTIDE SEQUENCE [LARGE SCALE GENOMIC DNA]</scope>
    <source>
        <strain evidence="6">JN3 / isolate v23.1.3 / race Av1-4-5-6-7-8</strain>
    </source>
</reference>
<evidence type="ECO:0000313" key="5">
    <source>
        <dbReference type="EMBL" id="CBY01214.1"/>
    </source>
</evidence>
<evidence type="ECO:0000256" key="3">
    <source>
        <dbReference type="ARBA" id="ARBA00022833"/>
    </source>
</evidence>
<accession>E5ADC5</accession>
<dbReference type="SMART" id="SM01328">
    <property type="entry name" value="zf-3CxxC"/>
    <property type="match status" value="1"/>
</dbReference>
<keyword evidence="1" id="KW-0479">Metal-binding</keyword>
<evidence type="ECO:0000256" key="1">
    <source>
        <dbReference type="ARBA" id="ARBA00022723"/>
    </source>
</evidence>
<dbReference type="STRING" id="985895.E5ADC5"/>
<evidence type="ECO:0000313" key="6">
    <source>
        <dbReference type="Proteomes" id="UP000002668"/>
    </source>
</evidence>
<dbReference type="HOGENOM" id="CLU_089692_1_0_1"/>
<dbReference type="AlphaFoldDB" id="E5ADC5"/>
<dbReference type="GO" id="GO:0008270">
    <property type="term" value="F:zinc ion binding"/>
    <property type="evidence" value="ECO:0007669"/>
    <property type="project" value="UniProtKB-KW"/>
</dbReference>
<name>E5ADC5_LEPMJ</name>
<dbReference type="InParanoid" id="E5ADC5"/>
<feature type="domain" description="3CxxC-type" evidence="4">
    <location>
        <begin position="55"/>
        <end position="154"/>
    </location>
</feature>
<dbReference type="RefSeq" id="XP_003844693.1">
    <property type="nucleotide sequence ID" value="XM_003844645.1"/>
</dbReference>
<keyword evidence="6" id="KW-1185">Reference proteome</keyword>
<evidence type="ECO:0000256" key="2">
    <source>
        <dbReference type="ARBA" id="ARBA00022771"/>
    </source>
</evidence>
<proteinExistence type="predicted"/>
<dbReference type="InterPro" id="IPR027377">
    <property type="entry name" value="ZAR1/RTP1-5-like_Znf-3CxxC"/>
</dbReference>
<gene>
    <name evidence="5" type="ORF">LEMA_P000010.1</name>
</gene>
<protein>
    <recommendedName>
        <fullName evidence="4">3CxxC-type domain-containing protein</fullName>
    </recommendedName>
</protein>
<dbReference type="OMA" id="KWNGVEM"/>
<keyword evidence="2" id="KW-0863">Zinc-finger</keyword>
<sequence length="159" mass="18128">MSKKKSHTLKEANKSSRMYPSLHQEVTNAVSKHISLLVFHAEDSAEGVNEEYSTYARGVFRCYNANCSTRSWSSGKVTLLIRKYRDGTYNAVVFKQRCEECKRLGKLKLDETSYTDRVTYRLLKWAGVAQAQPYHGSKTTPPHKSHLCEGCKRGVCRES</sequence>
<dbReference type="OrthoDB" id="8121437at2759"/>
<dbReference type="GeneID" id="13286212"/>
<dbReference type="VEuPathDB" id="FungiDB:LEMA_P000010.1"/>
<organism evidence="5 6">
    <name type="scientific">Leptosphaeria maculans (strain JN3 / isolate v23.1.3 / race Av1-4-5-6-7-8)</name>
    <name type="common">Blackleg fungus</name>
    <name type="synonym">Phoma lingam</name>
    <dbReference type="NCBI Taxonomy" id="985895"/>
    <lineage>
        <taxon>Eukaryota</taxon>
        <taxon>Fungi</taxon>
        <taxon>Dikarya</taxon>
        <taxon>Ascomycota</taxon>
        <taxon>Pezizomycotina</taxon>
        <taxon>Dothideomycetes</taxon>
        <taxon>Pleosporomycetidae</taxon>
        <taxon>Pleosporales</taxon>
        <taxon>Pleosporineae</taxon>
        <taxon>Leptosphaeriaceae</taxon>
        <taxon>Plenodomus</taxon>
        <taxon>Plenodomus lingam/Leptosphaeria maculans species complex</taxon>
    </lineage>
</organism>
<dbReference type="Proteomes" id="UP000002668">
    <property type="component" value="Genome"/>
</dbReference>
<evidence type="ECO:0000259" key="4">
    <source>
        <dbReference type="SMART" id="SM01328"/>
    </source>
</evidence>